<dbReference type="AlphaFoldDB" id="A0A8T2PQC8"/>
<evidence type="ECO:0000313" key="2">
    <source>
        <dbReference type="Proteomes" id="UP000824540"/>
    </source>
</evidence>
<keyword evidence="2" id="KW-1185">Reference proteome</keyword>
<accession>A0A8T2PQC8</accession>
<protein>
    <submittedName>
        <fullName evidence="1">Uncharacterized protein</fullName>
    </submittedName>
</protein>
<sequence>MERDREGDSAALCRFYRSLPLYPRHRAAFCVTHCLKSTLSQKRERKERKKLLTDCRMWALVPNLHNSAPSGT</sequence>
<comment type="caution">
    <text evidence="1">The sequence shown here is derived from an EMBL/GenBank/DDBJ whole genome shotgun (WGS) entry which is preliminary data.</text>
</comment>
<evidence type="ECO:0000313" key="1">
    <source>
        <dbReference type="EMBL" id="KAG9353565.1"/>
    </source>
</evidence>
<reference evidence="1" key="1">
    <citation type="thesis" date="2021" institute="BYU ScholarsArchive" country="Provo, UT, USA">
        <title>Applications of and Algorithms for Genome Assembly and Genomic Analyses with an Emphasis on Marine Teleosts.</title>
        <authorList>
            <person name="Pickett B.D."/>
        </authorList>
    </citation>
    <scope>NUCLEOTIDE SEQUENCE</scope>
    <source>
        <strain evidence="1">HI-2016</strain>
    </source>
</reference>
<proteinExistence type="predicted"/>
<organism evidence="1 2">
    <name type="scientific">Albula glossodonta</name>
    <name type="common">roundjaw bonefish</name>
    <dbReference type="NCBI Taxonomy" id="121402"/>
    <lineage>
        <taxon>Eukaryota</taxon>
        <taxon>Metazoa</taxon>
        <taxon>Chordata</taxon>
        <taxon>Craniata</taxon>
        <taxon>Vertebrata</taxon>
        <taxon>Euteleostomi</taxon>
        <taxon>Actinopterygii</taxon>
        <taxon>Neopterygii</taxon>
        <taxon>Teleostei</taxon>
        <taxon>Albuliformes</taxon>
        <taxon>Albulidae</taxon>
        <taxon>Albula</taxon>
    </lineage>
</organism>
<gene>
    <name evidence="1" type="ORF">JZ751_011684</name>
</gene>
<name>A0A8T2PQC8_9TELE</name>
<dbReference type="Proteomes" id="UP000824540">
    <property type="component" value="Unassembled WGS sequence"/>
</dbReference>
<dbReference type="EMBL" id="JAFBMS010000003">
    <property type="protein sequence ID" value="KAG9353565.1"/>
    <property type="molecule type" value="Genomic_DNA"/>
</dbReference>